<organism evidence="1 2">
    <name type="scientific">Ancylostoma ceylanicum</name>
    <dbReference type="NCBI Taxonomy" id="53326"/>
    <lineage>
        <taxon>Eukaryota</taxon>
        <taxon>Metazoa</taxon>
        <taxon>Ecdysozoa</taxon>
        <taxon>Nematoda</taxon>
        <taxon>Chromadorea</taxon>
        <taxon>Rhabditida</taxon>
        <taxon>Rhabditina</taxon>
        <taxon>Rhabditomorpha</taxon>
        <taxon>Strongyloidea</taxon>
        <taxon>Ancylostomatidae</taxon>
        <taxon>Ancylostomatinae</taxon>
        <taxon>Ancylostoma</taxon>
    </lineage>
</organism>
<dbReference type="EMBL" id="JARK01001343">
    <property type="protein sequence ID" value="EYC28803.1"/>
    <property type="molecule type" value="Genomic_DNA"/>
</dbReference>
<dbReference type="Proteomes" id="UP000024635">
    <property type="component" value="Unassembled WGS sequence"/>
</dbReference>
<sequence length="109" mass="12764">MDNYKKLRYAIASTILSIFQQWFEGRRRIEHISLVETQILSRNEVLDSIDPARILPWSEVLRIFSPTMREQWEHSTGGFHVGIRNRAGILLVITVDTNYCDITDPFLNE</sequence>
<name>A0A016VPV0_9BILA</name>
<dbReference type="AlphaFoldDB" id="A0A016VPV0"/>
<protein>
    <submittedName>
        <fullName evidence="1">Uncharacterized protein</fullName>
    </submittedName>
</protein>
<gene>
    <name evidence="1" type="primary">Acey_s0007.g3439</name>
    <name evidence="1" type="ORF">Y032_0007g3439</name>
</gene>
<proteinExistence type="predicted"/>
<comment type="caution">
    <text evidence="1">The sequence shown here is derived from an EMBL/GenBank/DDBJ whole genome shotgun (WGS) entry which is preliminary data.</text>
</comment>
<evidence type="ECO:0000313" key="2">
    <source>
        <dbReference type="Proteomes" id="UP000024635"/>
    </source>
</evidence>
<evidence type="ECO:0000313" key="1">
    <source>
        <dbReference type="EMBL" id="EYC28803.1"/>
    </source>
</evidence>
<keyword evidence="2" id="KW-1185">Reference proteome</keyword>
<reference evidence="2" key="1">
    <citation type="journal article" date="2015" name="Nat. Genet.">
        <title>The genome and transcriptome of the zoonotic hookworm Ancylostoma ceylanicum identify infection-specific gene families.</title>
        <authorList>
            <person name="Schwarz E.M."/>
            <person name="Hu Y."/>
            <person name="Antoshechkin I."/>
            <person name="Miller M.M."/>
            <person name="Sternberg P.W."/>
            <person name="Aroian R.V."/>
        </authorList>
    </citation>
    <scope>NUCLEOTIDE SEQUENCE</scope>
    <source>
        <strain evidence="2">HY135</strain>
    </source>
</reference>
<accession>A0A016VPV0</accession>